<dbReference type="GO" id="GO:0005739">
    <property type="term" value="C:mitochondrion"/>
    <property type="evidence" value="ECO:0007669"/>
    <property type="project" value="TreeGrafter"/>
</dbReference>
<name>A0A9P5TSU0_GYMJU</name>
<dbReference type="Proteomes" id="UP000724874">
    <property type="component" value="Unassembled WGS sequence"/>
</dbReference>
<evidence type="ECO:0000313" key="4">
    <source>
        <dbReference type="Proteomes" id="UP000724874"/>
    </source>
</evidence>
<feature type="compositionally biased region" description="Polar residues" evidence="2">
    <location>
        <begin position="426"/>
        <end position="441"/>
    </location>
</feature>
<feature type="region of interest" description="Disordered" evidence="2">
    <location>
        <begin position="414"/>
        <end position="451"/>
    </location>
</feature>
<sequence length="577" mass="64417">MSDLDPDDSFPGHNLSDFTEEDFAQIDAAIASASRAEGPPGKVSFQSDLFDLNLRTLTAEDFERLDNDAIGRSSNVNGGPSVQIEIEDTTTGLSMGSENILDENMNTMGPAKAKLSPLAQFRLWTSLSVTDLVSPAWCEVQYDYGLRGRRSRPINKRPKSFTSSSGKTISPEVSVVQKNDVRTKQGLAVHKQLEREIKFDELKVDITTEETRWALRLVNMLACLQGVLDGFTREMPVFGILHGEVVVGIMVCTTAKRARTDSSSQTLVDSFFKSPKKSAEKLAAVGHTPSPNRQTGYILCIKDHKTRNRSFLPSEPDMYPSRLQLMVYRRLFSELVARDPPYDFTALWETLGIDSKLIFPTNFLVQAQLIRDTTDFPSTCLDDLVASWHRLLEKSNILGVDTTLELIYHLRPPDDSKGKRKAKAVESSTSLGHEAESSNATADGDGTKESHNVGSEVLLKTENIQLQWALQQSVISLSSSKPSENPDLNQDASDGDGIHHFKIIGHKRFLFDAQVLDNHLTHVMKWWRGQREPEGVAIDRTYRCRTCEYANDCEWRAQKALELSRKCPTTSCTDVAL</sequence>
<dbReference type="EMBL" id="JADNYJ010000007">
    <property type="protein sequence ID" value="KAF8910084.1"/>
    <property type="molecule type" value="Genomic_DNA"/>
</dbReference>
<keyword evidence="3" id="KW-0269">Exonuclease</keyword>
<dbReference type="PANTHER" id="PTHR14464:SF4">
    <property type="entry name" value="EXONUCLEASE V"/>
    <property type="match status" value="1"/>
</dbReference>
<evidence type="ECO:0000256" key="2">
    <source>
        <dbReference type="SAM" id="MobiDB-lite"/>
    </source>
</evidence>
<evidence type="ECO:0000313" key="3">
    <source>
        <dbReference type="EMBL" id="KAF8910084.1"/>
    </source>
</evidence>
<dbReference type="Pfam" id="PF09810">
    <property type="entry name" value="Exo5"/>
    <property type="match status" value="2"/>
</dbReference>
<dbReference type="InterPro" id="IPR019190">
    <property type="entry name" value="EXOV"/>
</dbReference>
<dbReference type="PANTHER" id="PTHR14464">
    <property type="entry name" value="EXONUCLEASE V"/>
    <property type="match status" value="1"/>
</dbReference>
<dbReference type="GO" id="GO:0045145">
    <property type="term" value="F:single-stranded DNA 5'-3' DNA exonuclease activity"/>
    <property type="evidence" value="ECO:0007669"/>
    <property type="project" value="InterPro"/>
</dbReference>
<organism evidence="3 4">
    <name type="scientific">Gymnopilus junonius</name>
    <name type="common">Spectacular rustgill mushroom</name>
    <name type="synonym">Gymnopilus spectabilis subsp. junonius</name>
    <dbReference type="NCBI Taxonomy" id="109634"/>
    <lineage>
        <taxon>Eukaryota</taxon>
        <taxon>Fungi</taxon>
        <taxon>Dikarya</taxon>
        <taxon>Basidiomycota</taxon>
        <taxon>Agaricomycotina</taxon>
        <taxon>Agaricomycetes</taxon>
        <taxon>Agaricomycetidae</taxon>
        <taxon>Agaricales</taxon>
        <taxon>Agaricineae</taxon>
        <taxon>Hymenogastraceae</taxon>
        <taxon>Gymnopilus</taxon>
    </lineage>
</organism>
<dbReference type="GO" id="GO:0036297">
    <property type="term" value="P:interstrand cross-link repair"/>
    <property type="evidence" value="ECO:0007669"/>
    <property type="project" value="TreeGrafter"/>
</dbReference>
<accession>A0A9P5TSU0</accession>
<evidence type="ECO:0000256" key="1">
    <source>
        <dbReference type="ARBA" id="ARBA00009797"/>
    </source>
</evidence>
<keyword evidence="3" id="KW-0378">Hydrolase</keyword>
<dbReference type="AlphaFoldDB" id="A0A9P5TSU0"/>
<keyword evidence="3" id="KW-0540">Nuclease</keyword>
<keyword evidence="4" id="KW-1185">Reference proteome</keyword>
<proteinExistence type="inferred from homology"/>
<dbReference type="GO" id="GO:0005634">
    <property type="term" value="C:nucleus"/>
    <property type="evidence" value="ECO:0007669"/>
    <property type="project" value="TreeGrafter"/>
</dbReference>
<gene>
    <name evidence="3" type="ORF">CPB84DRAFT_1672895</name>
</gene>
<comment type="caution">
    <text evidence="3">The sequence shown here is derived from an EMBL/GenBank/DDBJ whole genome shotgun (WGS) entry which is preliminary data.</text>
</comment>
<protein>
    <submittedName>
        <fullName evidence="3">Exonuclease V a 5' deoxyribonuclease-domain-containing protein</fullName>
    </submittedName>
</protein>
<dbReference type="OrthoDB" id="354769at2759"/>
<comment type="similarity">
    <text evidence="1">Belongs to the EXO5 family.</text>
</comment>
<reference evidence="3" key="1">
    <citation type="submission" date="2020-11" db="EMBL/GenBank/DDBJ databases">
        <authorList>
            <consortium name="DOE Joint Genome Institute"/>
            <person name="Ahrendt S."/>
            <person name="Riley R."/>
            <person name="Andreopoulos W."/>
            <person name="LaButti K."/>
            <person name="Pangilinan J."/>
            <person name="Ruiz-duenas F.J."/>
            <person name="Barrasa J.M."/>
            <person name="Sanchez-Garcia M."/>
            <person name="Camarero S."/>
            <person name="Miyauchi S."/>
            <person name="Serrano A."/>
            <person name="Linde D."/>
            <person name="Babiker R."/>
            <person name="Drula E."/>
            <person name="Ayuso-Fernandez I."/>
            <person name="Pacheco R."/>
            <person name="Padilla G."/>
            <person name="Ferreira P."/>
            <person name="Barriuso J."/>
            <person name="Kellner H."/>
            <person name="Castanera R."/>
            <person name="Alfaro M."/>
            <person name="Ramirez L."/>
            <person name="Pisabarro A.G."/>
            <person name="Kuo A."/>
            <person name="Tritt A."/>
            <person name="Lipzen A."/>
            <person name="He G."/>
            <person name="Yan M."/>
            <person name="Ng V."/>
            <person name="Cullen D."/>
            <person name="Martin F."/>
            <person name="Rosso M.-N."/>
            <person name="Henrissat B."/>
            <person name="Hibbett D."/>
            <person name="Martinez A.T."/>
            <person name="Grigoriev I.V."/>
        </authorList>
    </citation>
    <scope>NUCLEOTIDE SEQUENCE</scope>
    <source>
        <strain evidence="3">AH 44721</strain>
    </source>
</reference>